<organism evidence="1 2">
    <name type="scientific">Luteibacter flocculans</name>
    <dbReference type="NCBI Taxonomy" id="2780091"/>
    <lineage>
        <taxon>Bacteria</taxon>
        <taxon>Pseudomonadati</taxon>
        <taxon>Pseudomonadota</taxon>
        <taxon>Gammaproteobacteria</taxon>
        <taxon>Lysobacterales</taxon>
        <taxon>Rhodanobacteraceae</taxon>
        <taxon>Luteibacter</taxon>
    </lineage>
</organism>
<evidence type="ECO:0000313" key="1">
    <source>
        <dbReference type="EMBL" id="URL60075.1"/>
    </source>
</evidence>
<evidence type="ECO:0000313" key="2">
    <source>
        <dbReference type="Proteomes" id="UP001056681"/>
    </source>
</evidence>
<protein>
    <submittedName>
        <fullName evidence="1">Uncharacterized protein</fullName>
    </submittedName>
</protein>
<keyword evidence="2" id="KW-1185">Reference proteome</keyword>
<gene>
    <name evidence="1" type="ORF">IM816_08340</name>
</gene>
<proteinExistence type="predicted"/>
<dbReference type="RefSeq" id="WP_250340526.1">
    <property type="nucleotide sequence ID" value="NZ_CP063231.1"/>
</dbReference>
<accession>A0ABY4T9P8</accession>
<dbReference type="EMBL" id="CP063231">
    <property type="protein sequence ID" value="URL60075.1"/>
    <property type="molecule type" value="Genomic_DNA"/>
</dbReference>
<sequence length="48" mass="5097">MSSTDNPPVCPICHGEGTVLHVDEEVGCQVVVPCWACVPSTAREDQSL</sequence>
<name>A0ABY4T9P8_9GAMM</name>
<dbReference type="Proteomes" id="UP001056681">
    <property type="component" value="Chromosome"/>
</dbReference>
<reference evidence="1" key="1">
    <citation type="submission" date="2020-10" db="EMBL/GenBank/DDBJ databases">
        <title>Whole-genome sequence of Luteibacter sp. EIF3.</title>
        <authorList>
            <person name="Friedrich I."/>
            <person name="Hertel R."/>
            <person name="Daniel R."/>
        </authorList>
    </citation>
    <scope>NUCLEOTIDE SEQUENCE</scope>
    <source>
        <strain evidence="1">EIF3</strain>
    </source>
</reference>